<gene>
    <name evidence="6" type="ORF">FHP29_12285</name>
</gene>
<proteinExistence type="predicted"/>
<dbReference type="InterPro" id="IPR007343">
    <property type="entry name" value="Uncharacterised_pept_Zn_put"/>
</dbReference>
<feature type="region of interest" description="Disordered" evidence="5">
    <location>
        <begin position="1"/>
        <end position="32"/>
    </location>
</feature>
<accession>A0A5C4VXD6</accession>
<evidence type="ECO:0000256" key="1">
    <source>
        <dbReference type="ARBA" id="ARBA00004167"/>
    </source>
</evidence>
<name>A0A5C4VXD6_9ACTN</name>
<keyword evidence="2" id="KW-0812">Transmembrane</keyword>
<protein>
    <submittedName>
        <fullName evidence="6">Peptidase</fullName>
    </submittedName>
</protein>
<evidence type="ECO:0000256" key="4">
    <source>
        <dbReference type="ARBA" id="ARBA00023136"/>
    </source>
</evidence>
<dbReference type="EMBL" id="VDMP01000024">
    <property type="protein sequence ID" value="TNM39849.1"/>
    <property type="molecule type" value="Genomic_DNA"/>
</dbReference>
<dbReference type="SUPFAM" id="SSF55486">
    <property type="entry name" value="Metalloproteases ('zincins'), catalytic domain"/>
    <property type="match status" value="1"/>
</dbReference>
<organism evidence="6 7">
    <name type="scientific">Nocardioides albidus</name>
    <dbReference type="NCBI Taxonomy" id="1517589"/>
    <lineage>
        <taxon>Bacteria</taxon>
        <taxon>Bacillati</taxon>
        <taxon>Actinomycetota</taxon>
        <taxon>Actinomycetes</taxon>
        <taxon>Propionibacteriales</taxon>
        <taxon>Nocardioidaceae</taxon>
        <taxon>Nocardioides</taxon>
    </lineage>
</organism>
<dbReference type="AlphaFoldDB" id="A0A5C4VXD6"/>
<evidence type="ECO:0000313" key="7">
    <source>
        <dbReference type="Proteomes" id="UP000313231"/>
    </source>
</evidence>
<dbReference type="PANTHER" id="PTHR30168:SF0">
    <property type="entry name" value="INNER MEMBRANE PROTEIN"/>
    <property type="match status" value="1"/>
</dbReference>
<evidence type="ECO:0000256" key="5">
    <source>
        <dbReference type="SAM" id="MobiDB-lite"/>
    </source>
</evidence>
<sequence length="322" mass="34043">MRFNPKARLDRSRVRDAGSGGGGGMGGGLGGGGMRIPIPTGRGGMGGIILLIVLFVIARCAGIDLGLGSGGGGTGGLGSVYSPSRLSDQQEGTDRYANCRTGEDANNSQDCARVAIENSLTDYWQSELGGKFRPEQAMVTFTGSVDTACGAASSAVGPFYCPADEAIYLDTTFFDDVLEQQLGGPDGSFVEFYVLAHEYGHHISNLLGYMGKVRSQQTGPQSDGVRLELQADCYAGMWAKHATTTEDASGEKLILDLTQDDINQAIEAAKSVGDDYIQKRSGGRVDQEAWTHGSSEQRKKWFMVGFTEGSLDACDTFAAAKV</sequence>
<keyword evidence="3" id="KW-1133">Transmembrane helix</keyword>
<dbReference type="Proteomes" id="UP000313231">
    <property type="component" value="Unassembled WGS sequence"/>
</dbReference>
<evidence type="ECO:0000256" key="3">
    <source>
        <dbReference type="ARBA" id="ARBA00022989"/>
    </source>
</evidence>
<evidence type="ECO:0000256" key="2">
    <source>
        <dbReference type="ARBA" id="ARBA00022692"/>
    </source>
</evidence>
<dbReference type="Pfam" id="PF04228">
    <property type="entry name" value="Zn_peptidase"/>
    <property type="match status" value="1"/>
</dbReference>
<dbReference type="PANTHER" id="PTHR30168">
    <property type="entry name" value="PUTATIVE MEMBRANE PROTEIN YPFJ"/>
    <property type="match status" value="1"/>
</dbReference>
<reference evidence="6 7" key="1">
    <citation type="journal article" date="2016" name="Int. J. Syst. Evol. Microbiol.">
        <title>Nocardioides albidus sp. nov., an actinobacterium isolated from garden soil.</title>
        <authorList>
            <person name="Singh H."/>
            <person name="Du J."/>
            <person name="Trinh H."/>
            <person name="Won K."/>
            <person name="Yang J.E."/>
            <person name="Yin C."/>
            <person name="Kook M."/>
            <person name="Yi T.H."/>
        </authorList>
    </citation>
    <scope>NUCLEOTIDE SEQUENCE [LARGE SCALE GENOMIC DNA]</scope>
    <source>
        <strain evidence="6 7">CCTCC AB 2015297</strain>
    </source>
</reference>
<feature type="compositionally biased region" description="Basic and acidic residues" evidence="5">
    <location>
        <begin position="7"/>
        <end position="16"/>
    </location>
</feature>
<feature type="compositionally biased region" description="Gly residues" evidence="5">
    <location>
        <begin position="18"/>
        <end position="32"/>
    </location>
</feature>
<evidence type="ECO:0000313" key="6">
    <source>
        <dbReference type="EMBL" id="TNM39849.1"/>
    </source>
</evidence>
<keyword evidence="7" id="KW-1185">Reference proteome</keyword>
<comment type="caution">
    <text evidence="6">The sequence shown here is derived from an EMBL/GenBank/DDBJ whole genome shotgun (WGS) entry which is preliminary data.</text>
</comment>
<keyword evidence="4" id="KW-0472">Membrane</keyword>
<comment type="subcellular location">
    <subcellularLocation>
        <location evidence="1">Membrane</location>
        <topology evidence="1">Single-pass membrane protein</topology>
    </subcellularLocation>
</comment>
<dbReference type="OrthoDB" id="9774900at2"/>
<dbReference type="GO" id="GO:0016020">
    <property type="term" value="C:membrane"/>
    <property type="evidence" value="ECO:0007669"/>
    <property type="project" value="UniProtKB-SubCell"/>
</dbReference>